<dbReference type="EMBL" id="CP086136">
    <property type="protein sequence ID" value="UEM11758.1"/>
    <property type="molecule type" value="Genomic_DNA"/>
</dbReference>
<dbReference type="InterPro" id="IPR036390">
    <property type="entry name" value="WH_DNA-bd_sf"/>
</dbReference>
<reference evidence="2" key="2">
    <citation type="submission" date="2020-06" db="EMBL/GenBank/DDBJ databases">
        <title>Whole Genome Sequence of Bradyrhizobium sp. Strain 323S2.</title>
        <authorList>
            <person name="Bromfield E.S.P."/>
        </authorList>
    </citation>
    <scope>NUCLEOTIDE SEQUENCE [LARGE SCALE GENOMIC DNA]</scope>
    <source>
        <strain evidence="2">323S2</strain>
    </source>
</reference>
<dbReference type="AlphaFoldDB" id="A0A7Z0QHZ4"/>
<dbReference type="Gene3D" id="1.10.10.10">
    <property type="entry name" value="Winged helix-like DNA-binding domain superfamily/Winged helix DNA-binding domain"/>
    <property type="match status" value="1"/>
</dbReference>
<dbReference type="EMBL" id="JACBFH010000001">
    <property type="protein sequence ID" value="NYY93762.1"/>
    <property type="molecule type" value="Genomic_DNA"/>
</dbReference>
<reference evidence="5 6" key="4">
    <citation type="journal article" date="2022" name="Int. J. Syst. Evol. Microbiol.">
        <title>Strains of Bradyrhizobium barranii sp. nov. associated with legumes native to Canada are symbionts of soybeans and belong to different subspecies (subsp. barranii subsp. nov. and subsp. apii subsp. nov.) and symbiovars (sv. glycinearum and sv. septentrionale).</title>
        <authorList>
            <person name="Bromfield E.S.P."/>
            <person name="Cloutier S."/>
            <person name="Wasai-Hara S."/>
            <person name="Minamisawa K."/>
        </authorList>
    </citation>
    <scope>NUCLEOTIDE SEQUENCE [LARGE SCALE GENOMIC DNA]</scope>
    <source>
        <strain evidence="4 6">144S4</strain>
        <strain evidence="5">323S2</strain>
    </source>
</reference>
<dbReference type="KEGG" id="bban:J4G43_046125"/>
<dbReference type="InterPro" id="IPR036388">
    <property type="entry name" value="WH-like_DNA-bd_sf"/>
</dbReference>
<name>A0A7Z0QHZ4_9BRAD</name>
<evidence type="ECO:0000313" key="3">
    <source>
        <dbReference type="EMBL" id="UEM11758.1"/>
    </source>
</evidence>
<proteinExistence type="predicted"/>
<evidence type="ECO:0000313" key="4">
    <source>
        <dbReference type="EMBL" id="UGX90337.1"/>
    </source>
</evidence>
<evidence type="ECO:0000313" key="1">
    <source>
        <dbReference type="EMBL" id="MBO1868241.1"/>
    </source>
</evidence>
<evidence type="ECO:0000313" key="2">
    <source>
        <dbReference type="EMBL" id="NYY93762.1"/>
    </source>
</evidence>
<dbReference type="EMBL" id="JAGEMI010000001">
    <property type="protein sequence ID" value="MBO1868241.1"/>
    <property type="molecule type" value="Genomic_DNA"/>
</dbReference>
<protein>
    <recommendedName>
        <fullName evidence="7">MarR family protein</fullName>
    </recommendedName>
</protein>
<dbReference type="Proteomes" id="UP000664702">
    <property type="component" value="Chromosome"/>
</dbReference>
<reference evidence="4 5" key="1">
    <citation type="journal article" date="2017" name="Syst. Appl. Microbiol.">
        <title>Soybeans inoculated with root zone soils of Canadian native legumes harbour diverse and novel Bradyrhizobium spp. that possess agricultural potential.</title>
        <authorList>
            <person name="Bromfield E.S.P."/>
            <person name="Cloutier S."/>
            <person name="Tambong J.T."/>
            <person name="Tran Thi T.V."/>
        </authorList>
    </citation>
    <scope>NUCLEOTIDE SEQUENCE [LARGE SCALE GENOMIC DNA]</scope>
    <source>
        <strain evidence="4 5">323S2</strain>
    </source>
</reference>
<dbReference type="Proteomes" id="UP000564836">
    <property type="component" value="Chromosome"/>
</dbReference>
<accession>A0A7Z0QHZ4</accession>
<gene>
    <name evidence="4" type="ORF">G6321_00031375</name>
    <name evidence="2" type="ORF">G6321_36895</name>
    <name evidence="3" type="ORF">J4G43_046125</name>
    <name evidence="1" type="ORF">J4G43_47845</name>
</gene>
<reference evidence="1" key="3">
    <citation type="submission" date="2021-03" db="EMBL/GenBank/DDBJ databases">
        <title>Whole Genome Sequence of Bradyrhizobium sp. Strain 144S4.</title>
        <authorList>
            <person name="Bromfield E.S.P."/>
            <person name="Cloutier S."/>
        </authorList>
    </citation>
    <scope>NUCLEOTIDE SEQUENCE [LARGE SCALE GENOMIC DNA]</scope>
    <source>
        <strain evidence="1">144S4</strain>
    </source>
</reference>
<evidence type="ECO:0000313" key="5">
    <source>
        <dbReference type="Proteomes" id="UP000564836"/>
    </source>
</evidence>
<dbReference type="RefSeq" id="WP_035679974.1">
    <property type="nucleotide sequence ID" value="NZ_CP086136.1"/>
</dbReference>
<evidence type="ECO:0008006" key="7">
    <source>
        <dbReference type="Google" id="ProtNLM"/>
    </source>
</evidence>
<organism evidence="2">
    <name type="scientific">Bradyrhizobium barranii subsp. barranii</name>
    <dbReference type="NCBI Taxonomy" id="2823807"/>
    <lineage>
        <taxon>Bacteria</taxon>
        <taxon>Pseudomonadati</taxon>
        <taxon>Pseudomonadota</taxon>
        <taxon>Alphaproteobacteria</taxon>
        <taxon>Hyphomicrobiales</taxon>
        <taxon>Nitrobacteraceae</taxon>
        <taxon>Bradyrhizobium</taxon>
        <taxon>Bradyrhizobium barranii</taxon>
    </lineage>
</organism>
<evidence type="ECO:0000313" key="6">
    <source>
        <dbReference type="Proteomes" id="UP000664702"/>
    </source>
</evidence>
<dbReference type="SUPFAM" id="SSF46785">
    <property type="entry name" value="Winged helix' DNA-binding domain"/>
    <property type="match status" value="1"/>
</dbReference>
<dbReference type="EMBL" id="CP088280">
    <property type="protein sequence ID" value="UGX90337.1"/>
    <property type="molecule type" value="Genomic_DNA"/>
</dbReference>
<sequence length="140" mass="15872">MARDTKQDVIKRQRQQAIVADMVLTIVAAMQRVYRRKHVGASWEELLVSMVVRRNDEAGKPPLSIADIEKILRVPRSNVQRAVRALIREGVTSRVGRDYRANPDFFAARVDAAYMTKVREAIITAARELETLDAARPAIF</sequence>